<feature type="coiled-coil region" evidence="1">
    <location>
        <begin position="206"/>
        <end position="233"/>
    </location>
</feature>
<feature type="domain" description="Transposase IS116/IS110/IS902 C-terminal" evidence="3">
    <location>
        <begin position="239"/>
        <end position="320"/>
    </location>
</feature>
<dbReference type="NCBIfam" id="NF033542">
    <property type="entry name" value="transpos_IS110"/>
    <property type="match status" value="1"/>
</dbReference>
<accession>A0A3D9LF29</accession>
<evidence type="ECO:0000313" key="4">
    <source>
        <dbReference type="EMBL" id="REE04264.1"/>
    </source>
</evidence>
<keyword evidence="1" id="KW-0175">Coiled coil</keyword>
<evidence type="ECO:0000259" key="3">
    <source>
        <dbReference type="Pfam" id="PF02371"/>
    </source>
</evidence>
<dbReference type="GO" id="GO:0006313">
    <property type="term" value="P:DNA transposition"/>
    <property type="evidence" value="ECO:0007669"/>
    <property type="project" value="InterPro"/>
</dbReference>
<dbReference type="AlphaFoldDB" id="A0A3D9LF29"/>
<dbReference type="Proteomes" id="UP000256727">
    <property type="component" value="Unassembled WGS sequence"/>
</dbReference>
<comment type="caution">
    <text evidence="4">The sequence shown here is derived from an EMBL/GenBank/DDBJ whole genome shotgun (WGS) entry which is preliminary data.</text>
</comment>
<sequence>MTAISIVAHSHPFVVGVDTHARNHVYTVLAATTGELIGTQDFPTTGAGINRAIAWVARRTNADADVLWVIEGAASYGAILAGTVATSGYPVAEAPRTDAKKRRGVGKSDQLDAHHIAAAALPLPTQKLRRPRLNEGVRQALRILVTARDAMSTERTRSVNSLTALLRTQDMGLDARKALSGAQIADVSRWRAREEELSLSIARTEAIRLAKRVRELDDQLKANEKQLAELVQISPAAPLLQETGFGPVTAATCLTVWSHPGRVRNEAAYASLAGVNPIPASSGNTVRHRLNRGGDRRLNHALHMVALTRMTHDPETRKYVEKRRAEGRTDRETRRCLKRYLARRVHRTLTAAKPCLGSI</sequence>
<dbReference type="Pfam" id="PF01548">
    <property type="entry name" value="DEDD_Tnp_IS110"/>
    <property type="match status" value="1"/>
</dbReference>
<dbReference type="EMBL" id="QREH01000001">
    <property type="protein sequence ID" value="REE04264.1"/>
    <property type="molecule type" value="Genomic_DNA"/>
</dbReference>
<dbReference type="RefSeq" id="WP_115932230.1">
    <property type="nucleotide sequence ID" value="NZ_QREH01000001.1"/>
</dbReference>
<dbReference type="PANTHER" id="PTHR33055">
    <property type="entry name" value="TRANSPOSASE FOR INSERTION SEQUENCE ELEMENT IS1111A"/>
    <property type="match status" value="1"/>
</dbReference>
<dbReference type="InterPro" id="IPR002525">
    <property type="entry name" value="Transp_IS110-like_N"/>
</dbReference>
<dbReference type="InterPro" id="IPR047650">
    <property type="entry name" value="Transpos_IS110"/>
</dbReference>
<protein>
    <submittedName>
        <fullName evidence="4">Transposase IS116/IS110/IS902 family protein</fullName>
    </submittedName>
</protein>
<gene>
    <name evidence="4" type="ORF">C8E99_2092</name>
</gene>
<dbReference type="Pfam" id="PF02371">
    <property type="entry name" value="Transposase_20"/>
    <property type="match status" value="1"/>
</dbReference>
<dbReference type="PANTHER" id="PTHR33055:SF16">
    <property type="entry name" value="TRANSPOSASE FOR INSERTION SEQUENCE ELEMENT IS1547"/>
    <property type="match status" value="1"/>
</dbReference>
<dbReference type="InterPro" id="IPR003346">
    <property type="entry name" value="Transposase_20"/>
</dbReference>
<dbReference type="GO" id="GO:0003677">
    <property type="term" value="F:DNA binding"/>
    <property type="evidence" value="ECO:0007669"/>
    <property type="project" value="InterPro"/>
</dbReference>
<organism evidence="4 5">
    <name type="scientific">Citricoccus muralis</name>
    <dbReference type="NCBI Taxonomy" id="169134"/>
    <lineage>
        <taxon>Bacteria</taxon>
        <taxon>Bacillati</taxon>
        <taxon>Actinomycetota</taxon>
        <taxon>Actinomycetes</taxon>
        <taxon>Micrococcales</taxon>
        <taxon>Micrococcaceae</taxon>
        <taxon>Citricoccus</taxon>
    </lineage>
</organism>
<feature type="domain" description="Transposase IS110-like N-terminal" evidence="2">
    <location>
        <begin position="15"/>
        <end position="167"/>
    </location>
</feature>
<proteinExistence type="predicted"/>
<reference evidence="4 5" key="1">
    <citation type="submission" date="2018-07" db="EMBL/GenBank/DDBJ databases">
        <title>Sequencing the genomes of 1000 actinobacteria strains.</title>
        <authorList>
            <person name="Klenk H.-P."/>
        </authorList>
    </citation>
    <scope>NUCLEOTIDE SEQUENCE [LARGE SCALE GENOMIC DNA]</scope>
    <source>
        <strain evidence="4 5">DSM 14442</strain>
    </source>
</reference>
<name>A0A3D9LF29_9MICC</name>
<evidence type="ECO:0000313" key="5">
    <source>
        <dbReference type="Proteomes" id="UP000256727"/>
    </source>
</evidence>
<dbReference type="OrthoDB" id="4337860at2"/>
<keyword evidence="5" id="KW-1185">Reference proteome</keyword>
<evidence type="ECO:0000256" key="1">
    <source>
        <dbReference type="SAM" id="Coils"/>
    </source>
</evidence>
<evidence type="ECO:0000259" key="2">
    <source>
        <dbReference type="Pfam" id="PF01548"/>
    </source>
</evidence>
<dbReference type="GO" id="GO:0004803">
    <property type="term" value="F:transposase activity"/>
    <property type="evidence" value="ECO:0007669"/>
    <property type="project" value="InterPro"/>
</dbReference>